<feature type="compositionally biased region" description="Acidic residues" evidence="2">
    <location>
        <begin position="1795"/>
        <end position="1807"/>
    </location>
</feature>
<protein>
    <recommendedName>
        <fullName evidence="4">Bacterial Ig domain-containing protein</fullName>
    </recommendedName>
</protein>
<gene>
    <name evidence="5" type="ORF">C7381_101160</name>
</gene>
<sequence>MNKKRIMSLLLSIMMVLQIIVPQVQVQAKSGGTSVQMSEGQKIGERSEVFTFKNTKKPIKSWFTMGTMSLNNARQVSTTRTETLKIKTTATGLDNGKKTFDWAAFGQNKKFTAWIEVAYVEDKKSGEEVATERHKVSEDFEISSAGDINATVTLDSSKTVDFYYLRTEYDEGDKLIKVNAILDYKNSLSPKDQADLTFKIGIQQIVSTTITYELIDEYGKLIKLDDQKEEKPEAADLKNQAKFGNGTDEPLLTFNLKKDGTDILRDEQIEDEDELIDSSIKLILEKDSIKSNNIDYKLTSTYDVINGGKVTIKRQKDVVTPKDPQNPGDIPDGYARLKLSADATGAGPTGTFTKDDDKDNLRYVDVKEGKAYTTAKVEIDKQGKPFPLTSANKVDTGKKFDKWTPELGTLGNAVAKETKNLNATYKSSDKEIIPYLPTEPVPKEDENGDPIPENYVVVTFKSESATKGKVKIGKKEGETVLAKVKPGIDLSTKAEITTIPEKDYGFTEWKPALTNAAEGQTYTAHFIKSGDEINEGDTIPKDWFKVKVSQDESIVDNTVVTKFYTVKPNGTLESDKFAKLDGKAKEGYKDPAWYVGSEKLEKPFERQITTYTEFLASATEEIANKFKNNPLKAVDITAYKGDTIGEKFWNKGVKTQREDAVLGRLIQSATVTDITPEKRTTDKAGTFPGTLKVTFTDGSSLEVNNQKLIVIDTSVDIDYDKGSDKDANAPRHKDEVVKGKIVSKETLEGAKVEILDKDDKVIGITLANTDGSFVAGTRPLEAGETIKVRVTLPKADKASPAVEKIVKLNPDRLNQLLPIAKAQKDSFSKKQNAIIKERLDALNKAITEAEKLVDENGKAKGTDTAENQTAIDNAVTALEEALKKLTANIPPSISGPKTHEIFVGEALDLKALVEVTDGDGADDLVVENGSNVKVEVKKVEGQTESPVADLSTIKDTVGTYKVTYTAKDNAGAEVTHEMTLTVKPRTNSAIEVTKDPSKMSYLITEKDGKAQLNLEGMTLNLVDNLGKKTPVQLTDKNVTFKVNGKPIKDGGDLTLADDVKFIEVEYKDGEKTLTAKTDGVLRVGPDYDKDGKDDRTQNFDPEKIIKLEVIKQPQLDYIAKDKSEDSKFKLNLEGMIVRMTDKAGKEKLALVKEGKFVDYDEPTKEITVLTATPAHGATLTPQTSDTDKGHNESKVVITGPNNSKAETDPLKVFYDANKDNKPDYGQEQKTPAPSAMARNIGENPDKTTVEGMATPGAVIKITDKEGKVLTTDPEKVVAGPDGKYKATIPLQADGTDIKVTAKLGEMGESDPTPTTVFDDKNNNKQPDRDEGFNIEKATDIKFVDQPDLTYLVATKDTEVTFNGKDGKGKAIYLELSYKNGDKTESKIMTLEELMKDTTHISVTPANGTTDKKENQTHNLVGKNLEVKLKKVDPATATSKATSTSTFAIEIDADGNGKADKDEKTPAPTAKALNVGKDPKSTTITGKAEKGAKVVAMVGNVKVGETTADAQTGEYTINATKDGAALPKDTKVNVTAQVGVKKESDPTEAIVKEDKDGNGTADNEEEFDITKTAKIEMVSDPNKMDYLVTTQEGTVKFDATGMLVRLTDKAGKEKLYTAAELTADKTNFKVEPAHDSDLTIKANHDKKVKVTLLTAPADMQTKEVETTGNLSVKLDANNNGIADEKEKFDIAKTTKVTIIQDPSKMNYLVTTKDGKTPFKTAGVVIKLEDASGKTVTYNADELKNLTDKIKLSPAEGEQLGLDNGKTKTIPFTVTITGAESQTKPTATGGNVKVQLDADDNGTADEDEKSEQAKDVKALNQNKVVEGKVTNEPKDTTTVSGKAKPGSTVIIKNEAGEEIGKVEQVADNGEFTAEVKKQDEGKKVQVIVTEPGKKDSDPVKTTVVRDSDNDGEDDSKAGQTERPAAIASNIGKKPTFTTITGEAEKGATVTAYVGNQVVGTATADKTTGKYTIQAKQNEKPIKEGVKIDVTATLAPKTESLKQTVVVFKDTDGTGQPDSAKDFDVKKAKEMQVVASPDKMVYTDGDQLNLDGLKVLLTDVNGNQKIFTYKHDANTEFTEAGLSVDYKQNQKLSNADNDKKLTVTLDTTGNTQVTEAITDETPTALTVNKMQSAKPTDLAAANQGDAKVTKVKGKAVSGAEIKVTDKAGNNLLPDNTTVKADSNGDFTADLNKLLDPGTKVYFTATEPGKTESPKEEETVIRDKDGNWKADTGSKLSTPVIDPIREKDEKVVVEAPKADDKIQKIEVTDQNGNTVTLTKDSTDKTGKTWIVDGSKPVEKVVENNDGKLEIPVKDKLPLNDRDQIKVTFKDGEKPANEAFEKAPVQKASQTPKVDPVYTGEKEVKIADPTVADPTAKTIKVKVNDNNSMIVEKQPDGSWKVKDNPNAKVEVKDGKVVVPLDPSAKKDDVIKVSTINDSKKESPAAEVTVVDKEKSKKPELNQVTSNDNKITGKNAEPGADIVITITPKDGGEPKEINTKADKQGNFEVDVNNLNDGDKIVATAKEKDKDPTESDPVTVGIDTSELDKAIQDGKDALDPKKGGKNNGTPEDKALEKAIKEGEEVSKNPESAEKVKEKKEAIEKAIKDKKDADEARDKLQEKINEANDKKNDPEYPTKPDDVRKELDKAATDGQVTHDDKTKTKEDIDKEIEKIQEKIDQYNKQQLAVSITPPVAGTLKMELTTIPGNSKFKVYKGIVSEKNLIGEGTTNSKGIGTITFDENTVKLKSGMILRVVVEHDGYLSRTERVKVI</sequence>
<dbReference type="EMBL" id="QEKV01000001">
    <property type="protein sequence ID" value="PVY95634.1"/>
    <property type="molecule type" value="Genomic_DNA"/>
</dbReference>
<feature type="region of interest" description="Disordered" evidence="2">
    <location>
        <begin position="1176"/>
        <end position="1202"/>
    </location>
</feature>
<comment type="caution">
    <text evidence="5">The sequence shown here is derived from an EMBL/GenBank/DDBJ whole genome shotgun (WGS) entry which is preliminary data.</text>
</comment>
<keyword evidence="1" id="KW-0175">Coiled coil</keyword>
<feature type="region of interest" description="Disordered" evidence="2">
    <location>
        <begin position="1218"/>
        <end position="1250"/>
    </location>
</feature>
<feature type="compositionally biased region" description="Basic and acidic residues" evidence="2">
    <location>
        <begin position="2432"/>
        <end position="2454"/>
    </location>
</feature>
<evidence type="ECO:0000313" key="5">
    <source>
        <dbReference type="EMBL" id="PVY95634.1"/>
    </source>
</evidence>
<evidence type="ECO:0000259" key="4">
    <source>
        <dbReference type="Pfam" id="PF17936"/>
    </source>
</evidence>
<feature type="compositionally biased region" description="Polar residues" evidence="2">
    <location>
        <begin position="2456"/>
        <end position="2466"/>
    </location>
</feature>
<feature type="region of interest" description="Disordered" evidence="2">
    <location>
        <begin position="1779"/>
        <end position="1812"/>
    </location>
</feature>
<dbReference type="Gene3D" id="2.60.40.10">
    <property type="entry name" value="Immunoglobulins"/>
    <property type="match status" value="5"/>
</dbReference>
<dbReference type="Pfam" id="PF17936">
    <property type="entry name" value="Big_6"/>
    <property type="match status" value="2"/>
</dbReference>
<evidence type="ECO:0000256" key="1">
    <source>
        <dbReference type="SAM" id="Coils"/>
    </source>
</evidence>
<feature type="coiled-coil region" evidence="1">
    <location>
        <begin position="2650"/>
        <end position="2677"/>
    </location>
</feature>
<feature type="compositionally biased region" description="Basic and acidic residues" evidence="2">
    <location>
        <begin position="1889"/>
        <end position="1906"/>
    </location>
</feature>
<dbReference type="RefSeq" id="WP_116479554.1">
    <property type="nucleotide sequence ID" value="NZ_QEKV01000001.1"/>
</dbReference>
<feature type="domain" description="Bacterial Ig" evidence="4">
    <location>
        <begin position="1832"/>
        <end position="1901"/>
    </location>
</feature>
<feature type="compositionally biased region" description="Basic and acidic residues" evidence="2">
    <location>
        <begin position="1454"/>
        <end position="1464"/>
    </location>
</feature>
<organism evidence="5 6">
    <name type="scientific">Ezakiella coagulans</name>
    <dbReference type="NCBI Taxonomy" id="46507"/>
    <lineage>
        <taxon>Bacteria</taxon>
        <taxon>Bacillati</taxon>
        <taxon>Bacillota</taxon>
        <taxon>Tissierellia</taxon>
        <taxon>Ezakiella</taxon>
    </lineage>
</organism>
<keyword evidence="6" id="KW-1185">Reference proteome</keyword>
<dbReference type="Proteomes" id="UP000245793">
    <property type="component" value="Unassembled WGS sequence"/>
</dbReference>
<feature type="domain" description="Bacterial Ig" evidence="4">
    <location>
        <begin position="1243"/>
        <end position="1318"/>
    </location>
</feature>
<feature type="region of interest" description="Disordered" evidence="2">
    <location>
        <begin position="1305"/>
        <end position="1333"/>
    </location>
</feature>
<feature type="signal peptide" evidence="3">
    <location>
        <begin position="1"/>
        <end position="26"/>
    </location>
</feature>
<feature type="region of interest" description="Disordered" evidence="2">
    <location>
        <begin position="1888"/>
        <end position="1922"/>
    </location>
</feature>
<proteinExistence type="predicted"/>
<dbReference type="InterPro" id="IPR013783">
    <property type="entry name" value="Ig-like_fold"/>
</dbReference>
<feature type="compositionally biased region" description="Basic and acidic residues" evidence="2">
    <location>
        <begin position="2563"/>
        <end position="2636"/>
    </location>
</feature>
<accession>A0A2U1E6Q7</accession>
<feature type="region of interest" description="Disordered" evidence="2">
    <location>
        <begin position="2432"/>
        <end position="2636"/>
    </location>
</feature>
<feature type="compositionally biased region" description="Basic and acidic residues" evidence="2">
    <location>
        <begin position="2539"/>
        <end position="2555"/>
    </location>
</feature>
<feature type="compositionally biased region" description="Basic and acidic residues" evidence="2">
    <location>
        <begin position="1317"/>
        <end position="1333"/>
    </location>
</feature>
<evidence type="ECO:0000256" key="3">
    <source>
        <dbReference type="SAM" id="SignalP"/>
    </source>
</evidence>
<feature type="compositionally biased region" description="Basic and acidic residues" evidence="2">
    <location>
        <begin position="2484"/>
        <end position="2499"/>
    </location>
</feature>
<evidence type="ECO:0000313" key="6">
    <source>
        <dbReference type="Proteomes" id="UP000245793"/>
    </source>
</evidence>
<keyword evidence="3" id="KW-0732">Signal</keyword>
<feature type="region of interest" description="Disordered" evidence="2">
    <location>
        <begin position="1454"/>
        <end position="1483"/>
    </location>
</feature>
<evidence type="ECO:0000256" key="2">
    <source>
        <dbReference type="SAM" id="MobiDB-lite"/>
    </source>
</evidence>
<feature type="chain" id="PRO_5038346589" description="Bacterial Ig domain-containing protein" evidence="3">
    <location>
        <begin position="27"/>
        <end position="2764"/>
    </location>
</feature>
<feature type="compositionally biased region" description="Basic and acidic residues" evidence="2">
    <location>
        <begin position="2510"/>
        <end position="2526"/>
    </location>
</feature>
<dbReference type="Gene3D" id="2.60.40.3630">
    <property type="match status" value="1"/>
</dbReference>
<dbReference type="InterPro" id="IPR041498">
    <property type="entry name" value="Big_6"/>
</dbReference>
<name>A0A2U1E6Q7_9FIRM</name>
<reference evidence="5 6" key="1">
    <citation type="submission" date="2018-04" db="EMBL/GenBank/DDBJ databases">
        <title>Genomic Encyclopedia of Type Strains, Phase IV (KMG-IV): sequencing the most valuable type-strain genomes for metagenomic binning, comparative biology and taxonomic classification.</title>
        <authorList>
            <person name="Goeker M."/>
        </authorList>
    </citation>
    <scope>NUCLEOTIDE SEQUENCE [LARGE SCALE GENOMIC DNA]</scope>
    <source>
        <strain evidence="5 6">DSM 20705</strain>
    </source>
</reference>